<dbReference type="Proteomes" id="UP000002866">
    <property type="component" value="Chromosome 8"/>
</dbReference>
<dbReference type="OrthoDB" id="5310959at2759"/>
<feature type="compositionally biased region" description="Low complexity" evidence="8">
    <location>
        <begin position="538"/>
        <end position="562"/>
    </location>
</feature>
<dbReference type="STRING" id="1071380.I2H7T8"/>
<evidence type="ECO:0000313" key="10">
    <source>
        <dbReference type="EMBL" id="CCH62440.1"/>
    </source>
</evidence>
<feature type="region of interest" description="Disordered" evidence="8">
    <location>
        <begin position="583"/>
        <end position="622"/>
    </location>
</feature>
<dbReference type="GO" id="GO:0003712">
    <property type="term" value="F:transcription coregulator activity"/>
    <property type="evidence" value="ECO:0007669"/>
    <property type="project" value="InterPro"/>
</dbReference>
<dbReference type="FunCoup" id="I2H7T8">
    <property type="interactions" value="218"/>
</dbReference>
<dbReference type="AlphaFoldDB" id="I2H7T8"/>
<dbReference type="GO" id="GO:0070847">
    <property type="term" value="C:core mediator complex"/>
    <property type="evidence" value="ECO:0007669"/>
    <property type="project" value="EnsemblFungi"/>
</dbReference>
<dbReference type="EMBL" id="HE806323">
    <property type="protein sequence ID" value="CCH62440.1"/>
    <property type="molecule type" value="Genomic_DNA"/>
</dbReference>
<reference evidence="10 11" key="1">
    <citation type="journal article" date="2011" name="Proc. Natl. Acad. Sci. U.S.A.">
        <title>Evolutionary erosion of yeast sex chromosomes by mating-type switching accidents.</title>
        <authorList>
            <person name="Gordon J.L."/>
            <person name="Armisen D."/>
            <person name="Proux-Wera E."/>
            <person name="Oheigeartaigh S.S."/>
            <person name="Byrne K.P."/>
            <person name="Wolfe K.H."/>
        </authorList>
    </citation>
    <scope>NUCLEOTIDE SEQUENCE [LARGE SCALE GENOMIC DNA]</scope>
    <source>
        <strain evidence="11">ATCC 34711 / CBS 6284 / DSM 70876 / NBRC 10599 / NRRL Y-10934 / UCD 77-7</strain>
    </source>
</reference>
<dbReference type="GO" id="GO:0060261">
    <property type="term" value="P:positive regulation of transcription initiation by RNA polymerase II"/>
    <property type="evidence" value="ECO:0007669"/>
    <property type="project" value="EnsemblFungi"/>
</dbReference>
<evidence type="ECO:0000313" key="11">
    <source>
        <dbReference type="Proteomes" id="UP000002866"/>
    </source>
</evidence>
<name>I2H7T8_HENB6</name>
<evidence type="ECO:0000256" key="5">
    <source>
        <dbReference type="ARBA" id="ARBA00023163"/>
    </source>
</evidence>
<dbReference type="GO" id="GO:0051123">
    <property type="term" value="P:RNA polymerase II preinitiation complex assembly"/>
    <property type="evidence" value="ECO:0007669"/>
    <property type="project" value="EnsemblFungi"/>
</dbReference>
<dbReference type="KEGG" id="tbl:TBLA_0H01530"/>
<feature type="region of interest" description="Disordered" evidence="8">
    <location>
        <begin position="405"/>
        <end position="445"/>
    </location>
</feature>
<feature type="region of interest" description="Disordered" evidence="8">
    <location>
        <begin position="345"/>
        <end position="382"/>
    </location>
</feature>
<dbReference type="RefSeq" id="XP_004181959.1">
    <property type="nucleotide sequence ID" value="XM_004181911.1"/>
</dbReference>
<organism evidence="10 11">
    <name type="scientific">Henningerozyma blattae (strain ATCC 34711 / CBS 6284 / DSM 70876 / NBRC 10599 / NRRL Y-10934 / UCD 77-7)</name>
    <name type="common">Yeast</name>
    <name type="synonym">Tetrapisispora blattae</name>
    <dbReference type="NCBI Taxonomy" id="1071380"/>
    <lineage>
        <taxon>Eukaryota</taxon>
        <taxon>Fungi</taxon>
        <taxon>Dikarya</taxon>
        <taxon>Ascomycota</taxon>
        <taxon>Saccharomycotina</taxon>
        <taxon>Saccharomycetes</taxon>
        <taxon>Saccharomycetales</taxon>
        <taxon>Saccharomycetaceae</taxon>
        <taxon>Henningerozyma</taxon>
    </lineage>
</organism>
<feature type="compositionally biased region" description="Low complexity" evidence="8">
    <location>
        <begin position="157"/>
        <end position="200"/>
    </location>
</feature>
<dbReference type="eggNOG" id="ENOG502QW0Y">
    <property type="taxonomic scope" value="Eukaryota"/>
</dbReference>
<comment type="function">
    <text evidence="7">Component of the Mediator complex, a coactivator involved in the regulated transcription of nearly all RNA polymerase II-dependent genes. Mediator functions as a bridge to convey information from gene-specific regulatory proteins to the basal RNA polymerase II transcription machinery. Mediator is recruited to promoters by direct interactions with regulatory proteins and serves as a scaffold for the assembly of a functional preinitiation complex with RNA polymerase II and the general transcription factors.</text>
</comment>
<dbReference type="GO" id="GO:0000122">
    <property type="term" value="P:negative regulation of transcription by RNA polymerase II"/>
    <property type="evidence" value="ECO:0007669"/>
    <property type="project" value="EnsemblFungi"/>
</dbReference>
<evidence type="ECO:0000256" key="4">
    <source>
        <dbReference type="ARBA" id="ARBA00023159"/>
    </source>
</evidence>
<feature type="compositionally biased region" description="Basic residues" evidence="8">
    <location>
        <begin position="604"/>
        <end position="615"/>
    </location>
</feature>
<dbReference type="GO" id="GO:0016592">
    <property type="term" value="C:mediator complex"/>
    <property type="evidence" value="ECO:0007669"/>
    <property type="project" value="InterPro"/>
</dbReference>
<evidence type="ECO:0000256" key="3">
    <source>
        <dbReference type="ARBA" id="ARBA00023015"/>
    </source>
</evidence>
<dbReference type="HOGENOM" id="CLU_021764_0_0_1"/>
<evidence type="ECO:0000256" key="8">
    <source>
        <dbReference type="SAM" id="MobiDB-lite"/>
    </source>
</evidence>
<proteinExistence type="inferred from homology"/>
<sequence length="749" mass="83520">MAVDLYVETLKKMIEKFQEYKPGSVTLDNITKLCQTLGLESFIDDIGNGVSRLSTASKIIVIDIDFDKIEGKVKDVKLVLASNFDNFNYYNTNIEHKAMDSTTNNNSANDNDDDKSKNILFNSLSEYSTLHEFHHNLQYLYLLDSFSQIEVDPLNSSSVGTGSNTAGTSTNNTNGNSNGHNHNNHVNNHNSNNSSNNTNNDGISSVGNMSSGGTSMISSQGKLDLFKYYTELSQFIDEYFVANNAPFSIATNLNNMFGIYISISGESKPLARIYLEKSRDPQQYFYEYTFSQSSNYWINEHSDSYTMGISLVLEIIDDSSCIFPLDLIPRDLIIELGDNLSNSHNTSNTNSHSNNTNSNYIQTSSSTTNSSSSSSGFSRSSSNQIESNSLFTKMNSMTNLNQHAHKLSNSNSNSNSNCPTVTSSNSNTNQNQSSKNNSNNINSYNKNANTQALSVLDNGSIRSVINIPSYSRKSKFQIMNDFTTKMINIKKFDISNDNLSLILEFLRWVRWSKIILNPVIKLISQSDDTNNVTTSNGNQNSSVNEISSENNNNNSNNNNNPSHFPSRDNLEQAHELPINSNQIHSSLSSNAGELYPHSMSVSNGKRRRSSNKSKRPSLTEASILKDEGFQQFNLHEIMTESVIEEENMVFDHMDSFSSPKISSSFNDVSTFVDEALGNNTNAIANNSGKIEFPIKTNNNYAPEKLYKTASPKYLIISEDCVAIDKGISCNIYDDVEKWKIFIDTFISHF</sequence>
<evidence type="ECO:0000256" key="6">
    <source>
        <dbReference type="ARBA" id="ARBA00023242"/>
    </source>
</evidence>
<comment type="similarity">
    <text evidence="2 7">Belongs to the Mediator complex subunit 1 family.</text>
</comment>
<evidence type="ECO:0000256" key="2">
    <source>
        <dbReference type="ARBA" id="ARBA00006210"/>
    </source>
</evidence>
<keyword evidence="6 7" id="KW-0539">Nucleus</keyword>
<comment type="subcellular location">
    <subcellularLocation>
        <location evidence="1 7">Nucleus</location>
    </subcellularLocation>
</comment>
<keyword evidence="3 7" id="KW-0805">Transcription regulation</keyword>
<feature type="domain" description="Mediator complex subunit Med1" evidence="9">
    <location>
        <begin position="12"/>
        <end position="521"/>
    </location>
</feature>
<feature type="compositionally biased region" description="Polar residues" evidence="8">
    <location>
        <begin position="527"/>
        <end position="537"/>
    </location>
</feature>
<keyword evidence="5 7" id="KW-0804">Transcription</keyword>
<dbReference type="GO" id="GO:0032968">
    <property type="term" value="P:positive regulation of transcription elongation by RNA polymerase II"/>
    <property type="evidence" value="ECO:0007669"/>
    <property type="project" value="EnsemblFungi"/>
</dbReference>
<dbReference type="InParanoid" id="I2H7T8"/>
<dbReference type="GeneID" id="14497848"/>
<feature type="compositionally biased region" description="Low complexity" evidence="8">
    <location>
        <begin position="408"/>
        <end position="445"/>
    </location>
</feature>
<evidence type="ECO:0000256" key="1">
    <source>
        <dbReference type="ARBA" id="ARBA00004123"/>
    </source>
</evidence>
<accession>I2H7T8</accession>
<gene>
    <name evidence="10" type="primary">TBLA0H01530</name>
    <name evidence="10" type="ORF">TBLA_0H01530</name>
</gene>
<evidence type="ECO:0000256" key="7">
    <source>
        <dbReference type="RuleBase" id="RU364059"/>
    </source>
</evidence>
<protein>
    <recommendedName>
        <fullName evidence="7">Mediator of RNA polymerase II transcription subunit 1</fullName>
    </recommendedName>
    <alternativeName>
        <fullName evidence="7">Mediator complex subunit 1</fullName>
    </alternativeName>
</protein>
<dbReference type="InterPro" id="IPR019680">
    <property type="entry name" value="Mediator_Med1"/>
</dbReference>
<evidence type="ECO:0000259" key="9">
    <source>
        <dbReference type="Pfam" id="PF10744"/>
    </source>
</evidence>
<dbReference type="Pfam" id="PF10744">
    <property type="entry name" value="Med1"/>
    <property type="match status" value="1"/>
</dbReference>
<feature type="region of interest" description="Disordered" evidence="8">
    <location>
        <begin position="527"/>
        <end position="568"/>
    </location>
</feature>
<keyword evidence="11" id="KW-1185">Reference proteome</keyword>
<keyword evidence="4 7" id="KW-0010">Activator</keyword>
<feature type="region of interest" description="Disordered" evidence="8">
    <location>
        <begin position="157"/>
        <end position="207"/>
    </location>
</feature>